<evidence type="ECO:0000313" key="7">
    <source>
        <dbReference type="EMBL" id="MCS3918739.1"/>
    </source>
</evidence>
<evidence type="ECO:0000256" key="6">
    <source>
        <dbReference type="ARBA" id="ARBA00031723"/>
    </source>
</evidence>
<accession>A0ABT2ELC7</accession>
<evidence type="ECO:0000256" key="5">
    <source>
        <dbReference type="ARBA" id="ARBA00023118"/>
    </source>
</evidence>
<evidence type="ECO:0000256" key="4">
    <source>
        <dbReference type="ARBA" id="ARBA00022884"/>
    </source>
</evidence>
<comment type="similarity">
    <text evidence="2">Belongs to the CRISPR-associated Csm2 family.</text>
</comment>
<dbReference type="Proteomes" id="UP001204798">
    <property type="component" value="Unassembled WGS sequence"/>
</dbReference>
<evidence type="ECO:0000256" key="2">
    <source>
        <dbReference type="ARBA" id="ARBA00006896"/>
    </source>
</evidence>
<keyword evidence="4" id="KW-0694">RNA-binding</keyword>
<keyword evidence="8" id="KW-1185">Reference proteome</keyword>
<dbReference type="NCBIfam" id="TIGR01870">
    <property type="entry name" value="cas_TM1810_Csm2"/>
    <property type="match status" value="1"/>
</dbReference>
<evidence type="ECO:0000256" key="3">
    <source>
        <dbReference type="ARBA" id="ARBA00016118"/>
    </source>
</evidence>
<dbReference type="EMBL" id="JANUCP010000002">
    <property type="protein sequence ID" value="MCS3918739.1"/>
    <property type="molecule type" value="Genomic_DNA"/>
</dbReference>
<protein>
    <recommendedName>
        <fullName evidence="3">CRISPR system Cms protein Csm2</fullName>
    </recommendedName>
    <alternativeName>
        <fullName evidence="6">CRISPR type III A-associated protein Csm2</fullName>
    </alternativeName>
</protein>
<sequence length="148" mass="17608">MEQRQSQNDAKALVTHFSQQVQQAKQLRNLKIDELVLPEGTLDQLAKHFSKSLKATQLRRVFHDIKRLEQTARRSRSEEFSHIRTQLALTLPELAYAYGREVIPKEFYDFMRSLLHPPNERFQGKEDVQRLVEILTALLAYHKYYERR</sequence>
<proteinExistence type="inferred from homology"/>
<organism evidence="7 8">
    <name type="scientific">Candidatus Fervidibacter sacchari</name>
    <dbReference type="NCBI Taxonomy" id="1448929"/>
    <lineage>
        <taxon>Bacteria</taxon>
        <taxon>Candidatus Fervidibacterota</taxon>
        <taxon>Candidatus Fervidibacter</taxon>
    </lineage>
</organism>
<dbReference type="RefSeq" id="WP_259094772.1">
    <property type="nucleotide sequence ID" value="NZ_CP130454.1"/>
</dbReference>
<name>A0ABT2ELC7_9BACT</name>
<dbReference type="InterPro" id="IPR010149">
    <property type="entry name" value="CRISPR-assoc_prot_Csm2_III-A"/>
</dbReference>
<evidence type="ECO:0000313" key="8">
    <source>
        <dbReference type="Proteomes" id="UP001204798"/>
    </source>
</evidence>
<keyword evidence="5" id="KW-0051">Antiviral defense</keyword>
<evidence type="ECO:0000256" key="1">
    <source>
        <dbReference type="ARBA" id="ARBA00003640"/>
    </source>
</evidence>
<comment type="function">
    <text evidence="1">This subunit may be involved in monitoring complementarity of crRNA and target RNA.</text>
</comment>
<gene>
    <name evidence="7" type="ORF">M2350_001139</name>
</gene>
<dbReference type="Pfam" id="PF03750">
    <property type="entry name" value="Csm2_III-A"/>
    <property type="match status" value="1"/>
</dbReference>
<comment type="caution">
    <text evidence="7">The sequence shown here is derived from an EMBL/GenBank/DDBJ whole genome shotgun (WGS) entry which is preliminary data.</text>
</comment>
<reference evidence="7 8" key="1">
    <citation type="submission" date="2022-08" db="EMBL/GenBank/DDBJ databases">
        <title>Bacterial and archaeal communities from various locations to study Microbial Dark Matter (Phase II).</title>
        <authorList>
            <person name="Stepanauskas R."/>
        </authorList>
    </citation>
    <scope>NUCLEOTIDE SEQUENCE [LARGE SCALE GENOMIC DNA]</scope>
    <source>
        <strain evidence="7 8">PD1</strain>
    </source>
</reference>